<sequence length="226" mass="25937">MQNDKEYKEWYPKDANDLGLYQLGDIIKSSMFEQSITMRKLSKLTGICTSSISRIVNGKQLPAINHLQKFSRHLNIPIEELLLSIGIGSKERFNKDSYFMLNMIQDILQLHNMDISNVICDIKKELTKYEAYSKTEEGQKIILDEYISKVAKINGSGIIIEQLNSLYDLFYSEDIEPNEKTIIGGALLYFILSADIIPDYVFPIGYLDDAIAINIVVQQLPKYFNF</sequence>
<dbReference type="GO" id="GO:0012505">
    <property type="term" value="C:endomembrane system"/>
    <property type="evidence" value="ECO:0007669"/>
    <property type="project" value="UniProtKB-SubCell"/>
</dbReference>
<name>A0A974GVW1_SEDHY</name>
<keyword evidence="4" id="KW-0472">Membrane</keyword>
<evidence type="ECO:0000259" key="5">
    <source>
        <dbReference type="PROSITE" id="PS50943"/>
    </source>
</evidence>
<evidence type="ECO:0000256" key="1">
    <source>
        <dbReference type="ARBA" id="ARBA00004127"/>
    </source>
</evidence>
<evidence type="ECO:0000313" key="6">
    <source>
        <dbReference type="EMBL" id="NYB73793.1"/>
    </source>
</evidence>
<dbReference type="CDD" id="cd00093">
    <property type="entry name" value="HTH_XRE"/>
    <property type="match status" value="1"/>
</dbReference>
<dbReference type="PROSITE" id="PS50943">
    <property type="entry name" value="HTH_CROC1"/>
    <property type="match status" value="1"/>
</dbReference>
<dbReference type="InterPro" id="IPR001387">
    <property type="entry name" value="Cro/C1-type_HTH"/>
</dbReference>
<feature type="domain" description="HTH cro/C1-type" evidence="5">
    <location>
        <begin position="33"/>
        <end position="81"/>
    </location>
</feature>
<dbReference type="InterPro" id="IPR010652">
    <property type="entry name" value="DUF1232"/>
</dbReference>
<keyword evidence="3" id="KW-1133">Transmembrane helix</keyword>
<dbReference type="InterPro" id="IPR010982">
    <property type="entry name" value="Lambda_DNA-bd_dom_sf"/>
</dbReference>
<proteinExistence type="predicted"/>
<dbReference type="RefSeq" id="WP_179237484.1">
    <property type="nucleotide sequence ID" value="NZ_JACBNQ010000004.1"/>
</dbReference>
<evidence type="ECO:0000313" key="7">
    <source>
        <dbReference type="Proteomes" id="UP000611629"/>
    </source>
</evidence>
<dbReference type="Pfam" id="PF06803">
    <property type="entry name" value="DUF1232"/>
    <property type="match status" value="1"/>
</dbReference>
<protein>
    <submittedName>
        <fullName evidence="6">DUF1232 domain-containing protein</fullName>
    </submittedName>
</protein>
<evidence type="ECO:0000256" key="3">
    <source>
        <dbReference type="ARBA" id="ARBA00022989"/>
    </source>
</evidence>
<accession>A0A974GVW1</accession>
<dbReference type="Gene3D" id="1.10.260.40">
    <property type="entry name" value="lambda repressor-like DNA-binding domains"/>
    <property type="match status" value="1"/>
</dbReference>
<dbReference type="AlphaFoldDB" id="A0A974GVW1"/>
<evidence type="ECO:0000256" key="4">
    <source>
        <dbReference type="ARBA" id="ARBA00023136"/>
    </source>
</evidence>
<dbReference type="Pfam" id="PF01381">
    <property type="entry name" value="HTH_3"/>
    <property type="match status" value="1"/>
</dbReference>
<reference evidence="6" key="1">
    <citation type="submission" date="2020-07" db="EMBL/GenBank/DDBJ databases">
        <title>Genomic analysis of a strain of Sedimentibacter Hydroxybenzoicus DSM7310.</title>
        <authorList>
            <person name="Ma S."/>
        </authorList>
    </citation>
    <scope>NUCLEOTIDE SEQUENCE</scope>
    <source>
        <strain evidence="6">DSM 7310</strain>
    </source>
</reference>
<dbReference type="GO" id="GO:0003677">
    <property type="term" value="F:DNA binding"/>
    <property type="evidence" value="ECO:0007669"/>
    <property type="project" value="InterPro"/>
</dbReference>
<gene>
    <name evidence="6" type="ORF">HZF24_06515</name>
</gene>
<dbReference type="EMBL" id="JACBNQ010000004">
    <property type="protein sequence ID" value="NYB73793.1"/>
    <property type="molecule type" value="Genomic_DNA"/>
</dbReference>
<organism evidence="6 7">
    <name type="scientific">Sedimentibacter hydroxybenzoicus DSM 7310</name>
    <dbReference type="NCBI Taxonomy" id="1123245"/>
    <lineage>
        <taxon>Bacteria</taxon>
        <taxon>Bacillati</taxon>
        <taxon>Bacillota</taxon>
        <taxon>Tissierellia</taxon>
        <taxon>Sedimentibacter</taxon>
    </lineage>
</organism>
<dbReference type="SUPFAM" id="SSF47413">
    <property type="entry name" value="lambda repressor-like DNA-binding domains"/>
    <property type="match status" value="1"/>
</dbReference>
<keyword evidence="7" id="KW-1185">Reference proteome</keyword>
<comment type="subcellular location">
    <subcellularLocation>
        <location evidence="1">Endomembrane system</location>
        <topology evidence="1">Multi-pass membrane protein</topology>
    </subcellularLocation>
</comment>
<evidence type="ECO:0000256" key="2">
    <source>
        <dbReference type="ARBA" id="ARBA00022692"/>
    </source>
</evidence>
<dbReference type="SMART" id="SM00530">
    <property type="entry name" value="HTH_XRE"/>
    <property type="match status" value="1"/>
</dbReference>
<keyword evidence="2" id="KW-0812">Transmembrane</keyword>
<dbReference type="Proteomes" id="UP000611629">
    <property type="component" value="Unassembled WGS sequence"/>
</dbReference>
<comment type="caution">
    <text evidence="6">The sequence shown here is derived from an EMBL/GenBank/DDBJ whole genome shotgun (WGS) entry which is preliminary data.</text>
</comment>